<evidence type="ECO:0000313" key="2">
    <source>
        <dbReference type="EMBL" id="QAB45075.1"/>
    </source>
</evidence>
<organism evidence="2">
    <name type="scientific">alfalfa-associated nucleorhabdovirus</name>
    <dbReference type="NCBI Taxonomy" id="2518374"/>
    <lineage>
        <taxon>Viruses</taxon>
        <taxon>Riboviria</taxon>
        <taxon>Orthornavirae</taxon>
        <taxon>Negarnaviricota</taxon>
        <taxon>Haploviricotina</taxon>
        <taxon>Monjiviricetes</taxon>
        <taxon>Mononegavirales</taxon>
        <taxon>Rhabdoviridae</taxon>
        <taxon>Betarhabdovirinae</taxon>
        <taxon>Betanucleorhabdovirus</taxon>
        <taxon>Betanucleorhabdovirus medicagonis</taxon>
    </lineage>
</organism>
<reference evidence="2" key="1">
    <citation type="submission" date="2018-02" db="EMBL/GenBank/DDBJ databases">
        <title>Identification and characterisation of a novel nucleorhabdovirus complete genome infecting Medicago sativa.</title>
        <authorList>
            <person name="Gaafar Y.Z.A."/>
            <person name="Richert-Poeggeler K.R."/>
            <person name="Ziebell H."/>
        </authorList>
    </citation>
    <scope>NUCLEOTIDE SEQUENCE [LARGE SCALE GENOMIC DNA]</scope>
    <source>
        <strain evidence="2">Stadl-Paura HZ10-01</strain>
    </source>
</reference>
<proteinExistence type="predicted"/>
<evidence type="ECO:0000313" key="3">
    <source>
        <dbReference type="Proteomes" id="UP000503586"/>
    </source>
</evidence>
<dbReference type="Proteomes" id="UP000503586">
    <property type="component" value="Segment"/>
</dbReference>
<dbReference type="GeneID" id="80533919"/>
<name>A0A410HY56_9RHAB</name>
<gene>
    <name evidence="2" type="primary">G</name>
</gene>
<keyword evidence="1" id="KW-0812">Transmembrane</keyword>
<feature type="transmembrane region" description="Helical" evidence="1">
    <location>
        <begin position="561"/>
        <end position="582"/>
    </location>
</feature>
<sequence>MKVILIVVAIWVTNIGASPGKEDTRGFFDDHFTDHTKVKTLNLTKGGKKIHHDDLMVPSYECQDRGNETMELQSWHHSCRSSCVSNKEAKRIPITLLEWESKIKEVVMYKVVPSKVCYVSHVNIWGHCSQTQFISPHKLEADDILNARKIVDENQHNELSDLYLRNSKIAGCSYWSDVRSCGMDMKMIPIIAYLYRGKTDEDFMIVSQEHGIKAPFRSGEILLQDTAYIWNSTLDKDHICVWRVIGTTTCQLVKQARVLRCPDIGYNYDIATMRRKEYCGTLVYAGESAIPFMISEGEVTNDVPRNTIFEKAKEGKEEKEVNLIKEINRALTDIEVAYCESICDITMRTAKDSDDQVLMTPIGHWLYIKENRNKGVSEHLSICKLTSDWVISTPFSMCGFSPYVTVRSKTRKDVAVWDIRTDHIRPNVTCSDIIDHKVEHTLKSAYKKKLPYEVTAWNGDKIMSEYPYKNIVVEKPKRVNTHKVSAWSSHVKLDETDLITSDDIGAGIKTVMNETEVELQGTQVNEGIVSSFLGELTTGTVALASWAEDEIFSLLGPIRKIIMLTLCIAVIIATIILSMRVMNIRGKKKVKEVYRSVRFSEAPIELDSAPSVIMKRQDKRTIHDILVNQ</sequence>
<keyword evidence="1" id="KW-0472">Membrane</keyword>
<accession>A0A410HY56</accession>
<evidence type="ECO:0000256" key="1">
    <source>
        <dbReference type="SAM" id="Phobius"/>
    </source>
</evidence>
<dbReference type="KEGG" id="vg:80533919"/>
<dbReference type="RefSeq" id="YP_010796431.1">
    <property type="nucleotide sequence ID" value="NC_076024.1"/>
</dbReference>
<protein>
    <submittedName>
        <fullName evidence="2">Glycoprotein</fullName>
    </submittedName>
</protein>
<keyword evidence="1" id="KW-1133">Transmembrane helix</keyword>
<dbReference type="EMBL" id="MG948563">
    <property type="protein sequence ID" value="QAB45075.1"/>
    <property type="molecule type" value="Viral_cRNA"/>
</dbReference>
<keyword evidence="3" id="KW-1185">Reference proteome</keyword>